<dbReference type="EMBL" id="CP012159">
    <property type="protein sequence ID" value="AKT41707.1"/>
    <property type="molecule type" value="Genomic_DNA"/>
</dbReference>
<sequence length="86" mass="9474">MRSLYPLEQRHQALSGKYTGVAVESTGHAQSKNAEIGGTLLTHEATVTQTTASTRLSARTRRTFFRLYVDPLKNRRSTHSVKGAAT</sequence>
<protein>
    <submittedName>
        <fullName evidence="1">Uncharacterized protein</fullName>
    </submittedName>
</protein>
<dbReference type="AlphaFoldDB" id="A0A0K1EM33"/>
<organism evidence="1 2">
    <name type="scientific">Chondromyces crocatus</name>
    <dbReference type="NCBI Taxonomy" id="52"/>
    <lineage>
        <taxon>Bacteria</taxon>
        <taxon>Pseudomonadati</taxon>
        <taxon>Myxococcota</taxon>
        <taxon>Polyangia</taxon>
        <taxon>Polyangiales</taxon>
        <taxon>Polyangiaceae</taxon>
        <taxon>Chondromyces</taxon>
    </lineage>
</organism>
<dbReference type="STRING" id="52.CMC5_059170"/>
<proteinExistence type="predicted"/>
<evidence type="ECO:0000313" key="2">
    <source>
        <dbReference type="Proteomes" id="UP000067626"/>
    </source>
</evidence>
<reference evidence="1 2" key="1">
    <citation type="submission" date="2015-07" db="EMBL/GenBank/DDBJ databases">
        <title>Genome analysis of myxobacterium Chondromyces crocatus Cm c5 reveals a high potential for natural compound synthesis and the genetic basis for the loss of fruiting body formation.</title>
        <authorList>
            <person name="Zaburannyi N."/>
            <person name="Bunk B."/>
            <person name="Maier J."/>
            <person name="Overmann J."/>
            <person name="Mueller R."/>
        </authorList>
    </citation>
    <scope>NUCLEOTIDE SEQUENCE [LARGE SCALE GENOMIC DNA]</scope>
    <source>
        <strain evidence="1 2">Cm c5</strain>
    </source>
</reference>
<accession>A0A0K1EM33</accession>
<name>A0A0K1EM33_CHOCO</name>
<gene>
    <name evidence="1" type="ORF">CMC5_059170</name>
</gene>
<keyword evidence="2" id="KW-1185">Reference proteome</keyword>
<dbReference type="KEGG" id="ccro:CMC5_059170"/>
<dbReference type="Proteomes" id="UP000067626">
    <property type="component" value="Chromosome"/>
</dbReference>
<evidence type="ECO:0000313" key="1">
    <source>
        <dbReference type="EMBL" id="AKT41707.1"/>
    </source>
</evidence>